<comment type="caution">
    <text evidence="2">The sequence shown here is derived from an EMBL/GenBank/DDBJ whole genome shotgun (WGS) entry which is preliminary data.</text>
</comment>
<reference evidence="2 3" key="1">
    <citation type="submission" date="2024-03" db="EMBL/GenBank/DDBJ databases">
        <title>Novel Streptomyces species of biotechnological and ecological value are a feature of Machair soil.</title>
        <authorList>
            <person name="Prole J.R."/>
            <person name="Goodfellow M."/>
            <person name="Allenby N."/>
            <person name="Ward A.C."/>
        </authorList>
    </citation>
    <scope>NUCLEOTIDE SEQUENCE [LARGE SCALE GENOMIC DNA]</scope>
    <source>
        <strain evidence="2 3">MS1.HAVA.3</strain>
    </source>
</reference>
<name>A0ABU8UFB7_9ACTN</name>
<dbReference type="EMBL" id="JBBKAM010000004">
    <property type="protein sequence ID" value="MEJ8646014.1"/>
    <property type="molecule type" value="Genomic_DNA"/>
</dbReference>
<keyword evidence="3" id="KW-1185">Reference proteome</keyword>
<organism evidence="2 3">
    <name type="scientific">Streptomyces caledonius</name>
    <dbReference type="NCBI Taxonomy" id="3134107"/>
    <lineage>
        <taxon>Bacteria</taxon>
        <taxon>Bacillati</taxon>
        <taxon>Actinomycetota</taxon>
        <taxon>Actinomycetes</taxon>
        <taxon>Kitasatosporales</taxon>
        <taxon>Streptomycetaceae</taxon>
        <taxon>Streptomyces</taxon>
    </lineage>
</organism>
<proteinExistence type="predicted"/>
<evidence type="ECO:0000313" key="3">
    <source>
        <dbReference type="Proteomes" id="UP001382904"/>
    </source>
</evidence>
<feature type="transmembrane region" description="Helical" evidence="1">
    <location>
        <begin position="117"/>
        <end position="140"/>
    </location>
</feature>
<accession>A0ABU8UFB7</accession>
<evidence type="ECO:0000313" key="2">
    <source>
        <dbReference type="EMBL" id="MEJ8646014.1"/>
    </source>
</evidence>
<keyword evidence="1" id="KW-0472">Membrane</keyword>
<protein>
    <submittedName>
        <fullName evidence="2">Uncharacterized protein</fullName>
    </submittedName>
</protein>
<dbReference type="Proteomes" id="UP001382904">
    <property type="component" value="Unassembled WGS sequence"/>
</dbReference>
<keyword evidence="1" id="KW-0812">Transmembrane</keyword>
<keyword evidence="1" id="KW-1133">Transmembrane helix</keyword>
<sequence length="210" mass="23392">MTTVHPPAVAWSDRHGQQGGAARLCRDVNAPALDRLRSVRAFNIVPDGQAPSARVVTEQALGSRLSGRPAVYRVEDPFGMPLGRITLSRRRFLRFGRKRWTVEPAAGPVLHGYRGRLVWWVLWWPFGLPMSLLCLILSILGDGDGGFDSPRRIIWRDDSGRAHFVFRGMEADDFQVLVPGWDPRLVTALVGLHQAFEPSEEAGADGWYGP</sequence>
<gene>
    <name evidence="2" type="ORF">WKI68_41925</name>
</gene>
<evidence type="ECO:0000256" key="1">
    <source>
        <dbReference type="SAM" id="Phobius"/>
    </source>
</evidence>